<evidence type="ECO:0000256" key="4">
    <source>
        <dbReference type="ARBA" id="ARBA00023015"/>
    </source>
</evidence>
<dbReference type="eggNOG" id="KOG4204">
    <property type="taxonomic scope" value="Eukaryota"/>
</dbReference>
<feature type="compositionally biased region" description="Acidic residues" evidence="8">
    <location>
        <begin position="874"/>
        <end position="885"/>
    </location>
</feature>
<dbReference type="FunFam" id="1.20.1160.11:FF:000003">
    <property type="entry name" value="Paired amphipathic helix SIN3-like protein"/>
    <property type="match status" value="1"/>
</dbReference>
<dbReference type="FunCoup" id="D8RYG6">
    <property type="interactions" value="4663"/>
</dbReference>
<sequence length="1941" mass="217887">MKRAREDSTSGPQLKRTAGESSEQPRLTTEDAMLYLKAVKEKFKDDNGKYAEFLEVMKDFKAQRIDTSGVIAKVKDLFKGHNKLILGFNTFLPKNYQIVLPEEKKQPVEFDQAINFVNKIKNRFNDNEHVYKAFLEILNKYRKGTKSINEVYDEVASLFRDHPDLLDEFTRFLPDTGNAVQTSFRQGTSNQRKEEKGPSGRSSQYPVIKKETERSSLKAEKEHRRKLERERDRNDEHERDRDKEDLDRDDLDGQRLPHKRKSARRADELIRKQSQTAEGTSTQIDYAFFEKVKGRLRNRDSYKELIKIINLYTEQIINRGELHSFATDILGKHPDLLEGFNNFLQGENAEGCLGGVFARRLESEGVASKGRDKDHDREKDWEKDRDKDKERYASDKTGQKMSLLPSKDKFTNKPISELDLSNCETCTPSYRLLPKNYPRLPSNHRNELANSVLNDSWVSVTSGSEDSSFKHMRRNQYEESLFRCEDDRFELDMLLESTALTAKRVGELVEKLDSGQLDPSIRIDDYLSAINLRCIERIYGDHGLDIIDLMRKNASSVLAVVHCRLRQKEEEWAKCRADMNKVWAEVYTKNYHKSLDHRSFYFKQQDKKSLSSKGLLAEIKDVHEKKRKEDESVLHLIMGNKRLPTPDMKFGYPDSSIHEDLFQIMKYSADEVCNTMEQSDKIMRVWTMSLELLFGVPPRPRGTDDTEEAVRANCVSKEEQSSSGESAASGGTGSPANEGKNAQEECATASSRPVANSVVHDSRRKRKGEEGRHGDNAAMQREASLERKDGLDATEAKSSSRHEHELETTRNATSSHRTSAHGKGEREEGELSPERNEGKNVLRKDGSGDADADVDHNGDGGDEGEESGQKSSDDSENENASEAGEEVSGSDAGDPDGSRDDHDEDEEEDADEEHEQKVESECEGMADADNTDADGISSPDRFSVFCKPLASHAGSLDAQKDSTVFYGNDMFYILFRLHQTFYERMHSAKTNSLAAEQKWKSLKDNTPPNLYAKFVRVLYDLLDGTADNAKFEDECRSIIGTQSYVLFTLDKLIYKLVKQLQAVAADETATKLLALYAYEKSRGPGGFYDPVYHANTCVLLHDESIYRFELDPNSTELSIQLMSGASEKLEVPASAMEFSFSNYLNGFLLTVPDAKAAKGVFLKRNKRSSPFNEDPQDVTTAMEGVRVLNGLEYKISCKTSKGMEIASASAIASEVKAMDMAMEEAAPLEQNQQLTAAPAIEIAISCSQSVLQERNKRFDDLGSVEASKKVAAAKPVVRVPPRMMFGSHPERYLSPTDSLVSPISRGLLWRNHRRPVRKLIPPVAPKALESAFLCANDENSRKLKQQAERKSGIAREPLLARSAEIFESALGQQALQQDRDECLFDLADTCFLWAKSIATAVPSLATPLTGDTKKARAEVLKLEAFARAAPLFTKSFEIFDKIELSELKAEALTNSGSVLCELVEVLVELPETQGGGLGVAMKLCSDAYERYSAALSASPDDLDVHANMADCCIRQAELLSQGPSSSESWDRAKLLFDRALEVYEYVCSVADTKKGDDLSTLLENLAAGLVSKAEHVPDYLEALELYGIAREKLCAATKLSPTRIALFTALGDSYIAEFERLPEEPPFFEKRYSTMLSAVESFTTALRINSSNMDALLGIAEAHRLASRSSRLLGNSRGSHDHSDQSTTYHMRCIELLKSGEHDIDFSRQCDVLYNLACVAVQCGREQDAIPALKLLGQAEAVTAAELVDDPDFESSKYKFKWDNLVQTRLKRNYLEDLGLLGEGSIRHNMFVSMLLVLRVSGSLWLWGPNATRDKLHVGATLFFKLFEVLPGTSNVTVARRRRLLCLTLKKGTKISADYELSLYWIRSDWGLMDGMAQFDQSESVIYSQMGKTIEETNPEENACRIPVTLPHGNTGILLRAWFGLTGDINKEIVPKHHSNS</sequence>
<dbReference type="GO" id="GO:0000785">
    <property type="term" value="C:chromatin"/>
    <property type="evidence" value="ECO:0000318"/>
    <property type="project" value="GO_Central"/>
</dbReference>
<dbReference type="PANTHER" id="PTHR12346">
    <property type="entry name" value="SIN3B-RELATED"/>
    <property type="match status" value="1"/>
</dbReference>
<name>D8RYG6_SELML</name>
<dbReference type="HOGENOM" id="CLU_235113_0_0_1"/>
<keyword evidence="6 7" id="KW-0539">Nucleus</keyword>
<dbReference type="SMART" id="SM00761">
    <property type="entry name" value="HDAC_interact"/>
    <property type="match status" value="1"/>
</dbReference>
<dbReference type="Gramene" id="EFJ23097">
    <property type="protein sequence ID" value="EFJ23097"/>
    <property type="gene ID" value="SELMODRAFT_443104"/>
</dbReference>
<keyword evidence="4" id="KW-0805">Transcription regulation</keyword>
<feature type="compositionally biased region" description="Basic and acidic residues" evidence="8">
    <location>
        <begin position="208"/>
        <end position="255"/>
    </location>
</feature>
<dbReference type="GO" id="GO:0003714">
    <property type="term" value="F:transcription corepressor activity"/>
    <property type="evidence" value="ECO:0000318"/>
    <property type="project" value="GO_Central"/>
</dbReference>
<feature type="compositionally biased region" description="Acidic residues" evidence="8">
    <location>
        <begin position="902"/>
        <end position="913"/>
    </location>
</feature>
<keyword evidence="3" id="KW-0677">Repeat</keyword>
<feature type="region of interest" description="Disordered" evidence="8">
    <location>
        <begin position="365"/>
        <end position="408"/>
    </location>
</feature>
<accession>D8RYG6</accession>
<organism evidence="11">
    <name type="scientific">Selaginella moellendorffii</name>
    <name type="common">Spikemoss</name>
    <dbReference type="NCBI Taxonomy" id="88036"/>
    <lineage>
        <taxon>Eukaryota</taxon>
        <taxon>Viridiplantae</taxon>
        <taxon>Streptophyta</taxon>
        <taxon>Embryophyta</taxon>
        <taxon>Tracheophyta</taxon>
        <taxon>Lycopodiopsida</taxon>
        <taxon>Selaginellales</taxon>
        <taxon>Selaginellaceae</taxon>
        <taxon>Selaginella</taxon>
    </lineage>
</organism>
<dbReference type="FunFam" id="1.20.1160.11:FF:000001">
    <property type="entry name" value="Paired amphipathic helix protein Sin3"/>
    <property type="match status" value="1"/>
</dbReference>
<dbReference type="SUPFAM" id="SSF47762">
    <property type="entry name" value="PAH2 domain"/>
    <property type="match status" value="3"/>
</dbReference>
<evidence type="ECO:0000256" key="1">
    <source>
        <dbReference type="ARBA" id="ARBA00004123"/>
    </source>
</evidence>
<feature type="compositionally biased region" description="Basic and acidic residues" evidence="8">
    <location>
        <begin position="365"/>
        <end position="398"/>
    </location>
</feature>
<feature type="compositionally biased region" description="Basic and acidic residues" evidence="8">
    <location>
        <begin position="783"/>
        <end position="808"/>
    </location>
</feature>
<feature type="region of interest" description="Disordered" evidence="8">
    <location>
        <begin position="697"/>
        <end position="936"/>
    </location>
</feature>
<keyword evidence="5" id="KW-0804">Transcription</keyword>
<dbReference type="PANTHER" id="PTHR12346:SF0">
    <property type="entry name" value="SIN3A, ISOFORM G"/>
    <property type="match status" value="1"/>
</dbReference>
<dbReference type="GO" id="GO:0000118">
    <property type="term" value="C:histone deacetylase complex"/>
    <property type="evidence" value="ECO:0000318"/>
    <property type="project" value="GO_Central"/>
</dbReference>
<keyword evidence="2" id="KW-0678">Repressor</keyword>
<dbReference type="FunFam" id="1.20.1160.11:FF:000002">
    <property type="entry name" value="Paired amphipathic helix protein SIN3"/>
    <property type="match status" value="1"/>
</dbReference>
<dbReference type="EMBL" id="GL377594">
    <property type="protein sequence ID" value="EFJ23097.1"/>
    <property type="molecule type" value="Genomic_DNA"/>
</dbReference>
<dbReference type="KEGG" id="smo:SELMODRAFT_443104"/>
<dbReference type="Proteomes" id="UP000001514">
    <property type="component" value="Unassembled WGS sequence"/>
</dbReference>
<dbReference type="Gene3D" id="1.20.1160.11">
    <property type="entry name" value="Paired amphipathic helix"/>
    <property type="match status" value="3"/>
</dbReference>
<dbReference type="InterPro" id="IPR036600">
    <property type="entry name" value="PAH_sf"/>
</dbReference>
<evidence type="ECO:0000256" key="7">
    <source>
        <dbReference type="PROSITE-ProRule" id="PRU00810"/>
    </source>
</evidence>
<keyword evidence="11" id="KW-1185">Reference proteome</keyword>
<evidence type="ECO:0000259" key="9">
    <source>
        <dbReference type="SMART" id="SM00761"/>
    </source>
</evidence>
<protein>
    <recommendedName>
        <fullName evidence="9">Histone deacetylase interacting domain-containing protein</fullName>
    </recommendedName>
</protein>
<dbReference type="InterPro" id="IPR031693">
    <property type="entry name" value="Sin3_C"/>
</dbReference>
<feature type="compositionally biased region" description="Basic and acidic residues" evidence="8">
    <location>
        <begin position="701"/>
        <end position="720"/>
    </location>
</feature>
<dbReference type="Pfam" id="PF08295">
    <property type="entry name" value="Sin3_corepress"/>
    <property type="match status" value="1"/>
</dbReference>
<feature type="domain" description="Histone deacetylase interacting" evidence="9">
    <location>
        <begin position="422"/>
        <end position="522"/>
    </location>
</feature>
<evidence type="ECO:0000256" key="3">
    <source>
        <dbReference type="ARBA" id="ARBA00022737"/>
    </source>
</evidence>
<gene>
    <name evidence="10" type="ORF">SELMODRAFT_443104</name>
</gene>
<feature type="compositionally biased region" description="Basic and acidic residues" evidence="8">
    <location>
        <begin position="832"/>
        <end position="859"/>
    </location>
</feature>
<feature type="region of interest" description="Disordered" evidence="8">
    <location>
        <begin position="1"/>
        <end position="27"/>
    </location>
</feature>
<dbReference type="InterPro" id="IPR013194">
    <property type="entry name" value="HDAC_interact_dom"/>
</dbReference>
<evidence type="ECO:0000313" key="11">
    <source>
        <dbReference type="Proteomes" id="UP000001514"/>
    </source>
</evidence>
<dbReference type="GO" id="GO:0000122">
    <property type="term" value="P:negative regulation of transcription by RNA polymerase II"/>
    <property type="evidence" value="ECO:0000318"/>
    <property type="project" value="GO_Central"/>
</dbReference>
<reference evidence="10 11" key="1">
    <citation type="journal article" date="2011" name="Science">
        <title>The Selaginella genome identifies genetic changes associated with the evolution of vascular plants.</title>
        <authorList>
            <person name="Banks J.A."/>
            <person name="Nishiyama T."/>
            <person name="Hasebe M."/>
            <person name="Bowman J.L."/>
            <person name="Gribskov M."/>
            <person name="dePamphilis C."/>
            <person name="Albert V.A."/>
            <person name="Aono N."/>
            <person name="Aoyama T."/>
            <person name="Ambrose B.A."/>
            <person name="Ashton N.W."/>
            <person name="Axtell M.J."/>
            <person name="Barker E."/>
            <person name="Barker M.S."/>
            <person name="Bennetzen J.L."/>
            <person name="Bonawitz N.D."/>
            <person name="Chapple C."/>
            <person name="Cheng C."/>
            <person name="Correa L.G."/>
            <person name="Dacre M."/>
            <person name="DeBarry J."/>
            <person name="Dreyer I."/>
            <person name="Elias M."/>
            <person name="Engstrom E.M."/>
            <person name="Estelle M."/>
            <person name="Feng L."/>
            <person name="Finet C."/>
            <person name="Floyd S.K."/>
            <person name="Frommer W.B."/>
            <person name="Fujita T."/>
            <person name="Gramzow L."/>
            <person name="Gutensohn M."/>
            <person name="Harholt J."/>
            <person name="Hattori M."/>
            <person name="Heyl A."/>
            <person name="Hirai T."/>
            <person name="Hiwatashi Y."/>
            <person name="Ishikawa M."/>
            <person name="Iwata M."/>
            <person name="Karol K.G."/>
            <person name="Koehler B."/>
            <person name="Kolukisaoglu U."/>
            <person name="Kubo M."/>
            <person name="Kurata T."/>
            <person name="Lalonde S."/>
            <person name="Li K."/>
            <person name="Li Y."/>
            <person name="Litt A."/>
            <person name="Lyons E."/>
            <person name="Manning G."/>
            <person name="Maruyama T."/>
            <person name="Michael T.P."/>
            <person name="Mikami K."/>
            <person name="Miyazaki S."/>
            <person name="Morinaga S."/>
            <person name="Murata T."/>
            <person name="Mueller-Roeber B."/>
            <person name="Nelson D.R."/>
            <person name="Obara M."/>
            <person name="Oguri Y."/>
            <person name="Olmstead R.G."/>
            <person name="Onodera N."/>
            <person name="Petersen B.L."/>
            <person name="Pils B."/>
            <person name="Prigge M."/>
            <person name="Rensing S.A."/>
            <person name="Riano-Pachon D.M."/>
            <person name="Roberts A.W."/>
            <person name="Sato Y."/>
            <person name="Scheller H.V."/>
            <person name="Schulz B."/>
            <person name="Schulz C."/>
            <person name="Shakirov E.V."/>
            <person name="Shibagaki N."/>
            <person name="Shinohara N."/>
            <person name="Shippen D.E."/>
            <person name="Soerensen I."/>
            <person name="Sotooka R."/>
            <person name="Sugimoto N."/>
            <person name="Sugita M."/>
            <person name="Sumikawa N."/>
            <person name="Tanurdzic M."/>
            <person name="Theissen G."/>
            <person name="Ulvskov P."/>
            <person name="Wakazuki S."/>
            <person name="Weng J.K."/>
            <person name="Willats W.W."/>
            <person name="Wipf D."/>
            <person name="Wolf P.G."/>
            <person name="Yang L."/>
            <person name="Zimmer A.D."/>
            <person name="Zhu Q."/>
            <person name="Mitros T."/>
            <person name="Hellsten U."/>
            <person name="Loque D."/>
            <person name="Otillar R."/>
            <person name="Salamov A."/>
            <person name="Schmutz J."/>
            <person name="Shapiro H."/>
            <person name="Lindquist E."/>
            <person name="Lucas S."/>
            <person name="Rokhsar D."/>
            <person name="Grigoriev I.V."/>
        </authorList>
    </citation>
    <scope>NUCLEOTIDE SEQUENCE [LARGE SCALE GENOMIC DNA]</scope>
</reference>
<proteinExistence type="predicted"/>
<dbReference type="Pfam" id="PF02671">
    <property type="entry name" value="PAH"/>
    <property type="match status" value="3"/>
</dbReference>
<feature type="compositionally biased region" description="Acidic residues" evidence="8">
    <location>
        <begin position="921"/>
        <end position="932"/>
    </location>
</feature>
<dbReference type="InterPro" id="IPR039774">
    <property type="entry name" value="Sin3-like"/>
</dbReference>
<feature type="compositionally biased region" description="Polar residues" evidence="8">
    <location>
        <begin position="180"/>
        <end position="190"/>
    </location>
</feature>
<dbReference type="STRING" id="88036.D8RYG6"/>
<feature type="region of interest" description="Disordered" evidence="8">
    <location>
        <begin position="180"/>
        <end position="277"/>
    </location>
</feature>
<evidence type="ECO:0000256" key="2">
    <source>
        <dbReference type="ARBA" id="ARBA00022491"/>
    </source>
</evidence>
<evidence type="ECO:0000313" key="10">
    <source>
        <dbReference type="EMBL" id="EFJ23097.1"/>
    </source>
</evidence>
<dbReference type="Pfam" id="PF16879">
    <property type="entry name" value="Sin3a_C"/>
    <property type="match status" value="1"/>
</dbReference>
<dbReference type="InParanoid" id="D8RYG6"/>
<dbReference type="InterPro" id="IPR003822">
    <property type="entry name" value="PAH"/>
</dbReference>
<dbReference type="PROSITE" id="PS51477">
    <property type="entry name" value="PAH"/>
    <property type="match status" value="3"/>
</dbReference>
<dbReference type="Gene3D" id="1.25.40.10">
    <property type="entry name" value="Tetratricopeptide repeat domain"/>
    <property type="match status" value="1"/>
</dbReference>
<comment type="subcellular location">
    <subcellularLocation>
        <location evidence="1 7">Nucleus</location>
    </subcellularLocation>
</comment>
<evidence type="ECO:0000256" key="8">
    <source>
        <dbReference type="SAM" id="MobiDB-lite"/>
    </source>
</evidence>
<dbReference type="InterPro" id="IPR011990">
    <property type="entry name" value="TPR-like_helical_dom_sf"/>
</dbReference>
<dbReference type="SUPFAM" id="SSF48452">
    <property type="entry name" value="TPR-like"/>
    <property type="match status" value="1"/>
</dbReference>
<evidence type="ECO:0000256" key="6">
    <source>
        <dbReference type="ARBA" id="ARBA00023242"/>
    </source>
</evidence>
<evidence type="ECO:0000256" key="5">
    <source>
        <dbReference type="ARBA" id="ARBA00023163"/>
    </source>
</evidence>